<evidence type="ECO:0008006" key="3">
    <source>
        <dbReference type="Google" id="ProtNLM"/>
    </source>
</evidence>
<reference evidence="1 2" key="1">
    <citation type="submission" date="2020-08" db="EMBL/GenBank/DDBJ databases">
        <title>Genomic Encyclopedia of Type Strains, Phase IV (KMG-IV): sequencing the most valuable type-strain genomes for metagenomic binning, comparative biology and taxonomic classification.</title>
        <authorList>
            <person name="Goeker M."/>
        </authorList>
    </citation>
    <scope>NUCLEOTIDE SEQUENCE [LARGE SCALE GENOMIC DNA]</scope>
    <source>
        <strain evidence="1 2">DSM 26963</strain>
    </source>
</reference>
<protein>
    <recommendedName>
        <fullName evidence="3">DUF1848 domain-containing protein</fullName>
    </recommendedName>
</protein>
<comment type="caution">
    <text evidence="1">The sequence shown here is derived from an EMBL/GenBank/DDBJ whole genome shotgun (WGS) entry which is preliminary data.</text>
</comment>
<gene>
    <name evidence="1" type="ORF">HNQ43_001150</name>
</gene>
<name>A0A7W8D184_9FIRM</name>
<sequence length="297" mass="34416">MILNISGRTDIVAFYTPWLMNRLKDGFVLVQNPFDPHQLSRISFDEVDLIVFCTKDPRPILPYLDILKIPFVFQITLTPYHKDIEPNVSHKKDILSSIHLLKKHCILAKPILRYDPILLNDRYTTSYHIHAFDKLCQDLEGVIDKIIISFVDIYKNVKKHQQELRLKPIQETDMFVLADAFSKSATQHGICVQTCFEKVDLSPFGISQNVCLSVEEAFRFTGKIFPKWKARPCGCVEMVDIGSYNTCSHLCKYCYANYDEQSVKSNRSRHDPKSPLLIGTLQNDQIIKDRHDHIIFK</sequence>
<evidence type="ECO:0000313" key="1">
    <source>
        <dbReference type="EMBL" id="MBB5185101.1"/>
    </source>
</evidence>
<dbReference type="InterPro" id="IPR014998">
    <property type="entry name" value="DUF1848"/>
</dbReference>
<organism evidence="1 2">
    <name type="scientific">Faecalicoccus acidiformans</name>
    <dbReference type="NCBI Taxonomy" id="915173"/>
    <lineage>
        <taxon>Bacteria</taxon>
        <taxon>Bacillati</taxon>
        <taxon>Bacillota</taxon>
        <taxon>Erysipelotrichia</taxon>
        <taxon>Erysipelotrichales</taxon>
        <taxon>Erysipelotrichaceae</taxon>
        <taxon>Faecalicoccus</taxon>
    </lineage>
</organism>
<evidence type="ECO:0000313" key="2">
    <source>
        <dbReference type="Proteomes" id="UP000521313"/>
    </source>
</evidence>
<proteinExistence type="predicted"/>
<dbReference type="Proteomes" id="UP000521313">
    <property type="component" value="Unassembled WGS sequence"/>
</dbReference>
<dbReference type="AlphaFoldDB" id="A0A7W8D184"/>
<accession>A0A7W8D184</accession>
<dbReference type="Pfam" id="PF08902">
    <property type="entry name" value="DUF1848"/>
    <property type="match status" value="1"/>
</dbReference>
<dbReference type="RefSeq" id="WP_183375668.1">
    <property type="nucleotide sequence ID" value="NZ_CALVCN010000038.1"/>
</dbReference>
<dbReference type="EMBL" id="JACHHD010000010">
    <property type="protein sequence ID" value="MBB5185101.1"/>
    <property type="molecule type" value="Genomic_DNA"/>
</dbReference>